<accession>A0A291W3G9</accession>
<dbReference type="InterPro" id="IPR010982">
    <property type="entry name" value="Lambda_DNA-bd_dom_sf"/>
</dbReference>
<feature type="region of interest" description="Disordered" evidence="1">
    <location>
        <begin position="308"/>
        <end position="334"/>
    </location>
</feature>
<dbReference type="Gene3D" id="1.10.260.40">
    <property type="entry name" value="lambda repressor-like DNA-binding domains"/>
    <property type="match status" value="1"/>
</dbReference>
<dbReference type="AlphaFoldDB" id="A0A291W3G9"/>
<evidence type="ECO:0000313" key="4">
    <source>
        <dbReference type="Proteomes" id="UP000195880"/>
    </source>
</evidence>
<sequence length="439" mass="47645">MTAQRQEAPPLHPDVRKRRSAVVLGMATALEHRPSPTASSADQRAFLVALADLARICLPTRLDSPPSDDDLQVLACTGLMMPGSPRQSYRETEEIFDGDLLIDGAYYQIPDSRRGPYAGAPEDPETNPRRLVARMVLRIVQQVTGDEKQRAAARALLTWAVDAPPLARELTTRRVRAGRERAEIAATAKVSSVSTVSNWESGRTIPHRHDWPGLCEAYGFTLGEFVRFLDRTGPPERRGAPSHGPEPDPDESGITAEDVVVPQDDCDVQMRRVTLEAPRLGAVPVWQADVEGMDGIGGWFLDLVPDEEEADTAGSKRRRSGPSTIPSSAPGPENVLGPVSLSALMHRSDWAMCLIETSGPLAQYATQLLTARQQGTRPDAQAVVAALETAGELGFAYQHARLLHELRQDPPASDLEAAAERAVADALSKVAVITVIYSR</sequence>
<geneLocation type="plasmid" evidence="4">
    <name>pmdjk44.1</name>
</geneLocation>
<proteinExistence type="predicted"/>
<organism evidence="3 4">
    <name type="scientific">Streptomyces alboflavus</name>
    <dbReference type="NCBI Taxonomy" id="67267"/>
    <lineage>
        <taxon>Bacteria</taxon>
        <taxon>Bacillati</taxon>
        <taxon>Actinomycetota</taxon>
        <taxon>Actinomycetes</taxon>
        <taxon>Kitasatosporales</taxon>
        <taxon>Streptomycetaceae</taxon>
        <taxon>Streptomyces</taxon>
    </lineage>
</organism>
<protein>
    <recommendedName>
        <fullName evidence="2">HTH cro/C1-type domain-containing protein</fullName>
    </recommendedName>
</protein>
<dbReference type="PROSITE" id="PS50943">
    <property type="entry name" value="HTH_CROC1"/>
    <property type="match status" value="1"/>
</dbReference>
<evidence type="ECO:0000259" key="2">
    <source>
        <dbReference type="PROSITE" id="PS50943"/>
    </source>
</evidence>
<dbReference type="Pfam" id="PF13560">
    <property type="entry name" value="HTH_31"/>
    <property type="match status" value="1"/>
</dbReference>
<evidence type="ECO:0000313" key="3">
    <source>
        <dbReference type="EMBL" id="ATM24675.1"/>
    </source>
</evidence>
<dbReference type="Proteomes" id="UP000195880">
    <property type="component" value="Plasmid pMDJK44.1"/>
</dbReference>
<feature type="domain" description="HTH cro/C1-type" evidence="2">
    <location>
        <begin position="192"/>
        <end position="225"/>
    </location>
</feature>
<gene>
    <name evidence="3" type="ORF">SMD44_p10176</name>
</gene>
<keyword evidence="4" id="KW-1185">Reference proteome</keyword>
<dbReference type="GO" id="GO:0003677">
    <property type="term" value="F:DNA binding"/>
    <property type="evidence" value="ECO:0007669"/>
    <property type="project" value="InterPro"/>
</dbReference>
<feature type="region of interest" description="Disordered" evidence="1">
    <location>
        <begin position="231"/>
        <end position="254"/>
    </location>
</feature>
<dbReference type="EMBL" id="CP023976">
    <property type="protein sequence ID" value="ATM24675.1"/>
    <property type="molecule type" value="Genomic_DNA"/>
</dbReference>
<reference evidence="3 4" key="1">
    <citation type="submission" date="2017-10" db="EMBL/GenBank/DDBJ databases">
        <title>Streptomyces alboflavus Genome sequencing and assembly.</title>
        <authorList>
            <person name="Wang Y."/>
            <person name="Du B."/>
            <person name="Ding Y."/>
            <person name="Liu H."/>
            <person name="Hou Q."/>
            <person name="Liu K."/>
            <person name="Wang C."/>
            <person name="Yao L."/>
        </authorList>
    </citation>
    <scope>NUCLEOTIDE SEQUENCE [LARGE SCALE GENOMIC DNA]</scope>
    <source>
        <strain evidence="3 4">MDJK44</strain>
        <plasmid evidence="4">Plasmid pmdjk44.1</plasmid>
    </source>
</reference>
<dbReference type="KEGG" id="salf:SMD44_p10176"/>
<dbReference type="SMART" id="SM00530">
    <property type="entry name" value="HTH_XRE"/>
    <property type="match status" value="1"/>
</dbReference>
<dbReference type="CDD" id="cd00093">
    <property type="entry name" value="HTH_XRE"/>
    <property type="match status" value="1"/>
</dbReference>
<dbReference type="RefSeq" id="WP_159399807.1">
    <property type="nucleotide sequence ID" value="NZ_CP023976.1"/>
</dbReference>
<keyword evidence="3" id="KW-0614">Plasmid</keyword>
<evidence type="ECO:0000256" key="1">
    <source>
        <dbReference type="SAM" id="MobiDB-lite"/>
    </source>
</evidence>
<dbReference type="SUPFAM" id="SSF47413">
    <property type="entry name" value="lambda repressor-like DNA-binding domains"/>
    <property type="match status" value="1"/>
</dbReference>
<dbReference type="InterPro" id="IPR001387">
    <property type="entry name" value="Cro/C1-type_HTH"/>
</dbReference>
<name>A0A291W3G9_9ACTN</name>